<dbReference type="RefSeq" id="WP_078928121.1">
    <property type="nucleotide sequence ID" value="NZ_FUXX01000006.1"/>
</dbReference>
<feature type="compositionally biased region" description="Basic and acidic residues" evidence="1">
    <location>
        <begin position="429"/>
        <end position="438"/>
    </location>
</feature>
<name>A0A1T4V1V9_9GAMM</name>
<evidence type="ECO:0008006" key="4">
    <source>
        <dbReference type="Google" id="ProtNLM"/>
    </source>
</evidence>
<dbReference type="SUPFAM" id="SSF54001">
    <property type="entry name" value="Cysteine proteinases"/>
    <property type="match status" value="1"/>
</dbReference>
<protein>
    <recommendedName>
        <fullName evidence="4">Calpain catalytic domain-containing protein</fullName>
    </recommendedName>
</protein>
<gene>
    <name evidence="2" type="ORF">SAMN02745213_00553</name>
</gene>
<keyword evidence="3" id="KW-1185">Reference proteome</keyword>
<evidence type="ECO:0000313" key="3">
    <source>
        <dbReference type="Proteomes" id="UP000242432"/>
    </source>
</evidence>
<sequence length="438" mass="48533">MSDPIGRIRGSNVYNVIENGIDNNNESVKVQGDLGPKRAPNPSERNSEISFKGGVVYNNAPIPDNYKAAIESIRQDKPSNTFKSALGRAVLWIVNLFKGVKSSSSLSTAAKLEVLRGKKPNPLPDNVQNKNSPYLFTNEQLGNLCGLTNGCKIKYFHNNNDDNKGYKEILFPHGEPRLSDIKQNPELQDCWFLSSISSMLQSEGVESISRLFSESKVPGNVVVRLGTNLYDVPMGRITDSSGDKFGSNSANWVIALENAMLMHQALSSETPDINNPRSVEDYKSQIRMPMRYPSEGLKALHGYKPDGAHVEFKSMDWEFHTVENGVYRISKLLELGKPVIIGHSRPNSGKIALRDGIAPGHAVTVLEVVPNGFKILDPYGQVKTLAKNSITDYVMHSIRDISEPDDKYSFLTAAVPKEPEPEMQPEVKQAVENDKDDF</sequence>
<dbReference type="Proteomes" id="UP000242432">
    <property type="component" value="Unassembled WGS sequence"/>
</dbReference>
<organism evidence="2 3">
    <name type="scientific">Succinivibrio dextrinosolvens DSM 3072</name>
    <dbReference type="NCBI Taxonomy" id="1123324"/>
    <lineage>
        <taxon>Bacteria</taxon>
        <taxon>Pseudomonadati</taxon>
        <taxon>Pseudomonadota</taxon>
        <taxon>Gammaproteobacteria</taxon>
        <taxon>Aeromonadales</taxon>
        <taxon>Succinivibrionaceae</taxon>
        <taxon>Succinivibrio</taxon>
    </lineage>
</organism>
<dbReference type="EMBL" id="FUXX01000006">
    <property type="protein sequence ID" value="SKA58933.1"/>
    <property type="molecule type" value="Genomic_DNA"/>
</dbReference>
<accession>A0A1T4V1V9</accession>
<evidence type="ECO:0000313" key="2">
    <source>
        <dbReference type="EMBL" id="SKA58933.1"/>
    </source>
</evidence>
<feature type="region of interest" description="Disordered" evidence="1">
    <location>
        <begin position="415"/>
        <end position="438"/>
    </location>
</feature>
<proteinExistence type="predicted"/>
<reference evidence="3" key="1">
    <citation type="submission" date="2017-02" db="EMBL/GenBank/DDBJ databases">
        <authorList>
            <person name="Varghese N."/>
            <person name="Submissions S."/>
        </authorList>
    </citation>
    <scope>NUCLEOTIDE SEQUENCE [LARGE SCALE GENOMIC DNA]</scope>
    <source>
        <strain evidence="3">DSM 3072</strain>
    </source>
</reference>
<evidence type="ECO:0000256" key="1">
    <source>
        <dbReference type="SAM" id="MobiDB-lite"/>
    </source>
</evidence>
<dbReference type="InterPro" id="IPR038765">
    <property type="entry name" value="Papain-like_cys_pep_sf"/>
</dbReference>
<dbReference type="AlphaFoldDB" id="A0A1T4V1V9"/>